<evidence type="ECO:0000313" key="3">
    <source>
        <dbReference type="Proteomes" id="UP000001542"/>
    </source>
</evidence>
<organism evidence="2 3">
    <name type="scientific">Trichomonas vaginalis (strain ATCC PRA-98 / G3)</name>
    <dbReference type="NCBI Taxonomy" id="412133"/>
    <lineage>
        <taxon>Eukaryota</taxon>
        <taxon>Metamonada</taxon>
        <taxon>Parabasalia</taxon>
        <taxon>Trichomonadida</taxon>
        <taxon>Trichomonadidae</taxon>
        <taxon>Trichomonas</taxon>
    </lineage>
</organism>
<reference evidence="2" key="1">
    <citation type="submission" date="2006-10" db="EMBL/GenBank/DDBJ databases">
        <authorList>
            <person name="Amadeo P."/>
            <person name="Zhao Q."/>
            <person name="Wortman J."/>
            <person name="Fraser-Liggett C."/>
            <person name="Carlton J."/>
        </authorList>
    </citation>
    <scope>NUCLEOTIDE SEQUENCE</scope>
    <source>
        <strain evidence="2">G3</strain>
    </source>
</reference>
<feature type="coiled-coil region" evidence="1">
    <location>
        <begin position="168"/>
        <end position="250"/>
    </location>
</feature>
<dbReference type="VEuPathDB" id="TrichDB:TVAGG3_0291140"/>
<evidence type="ECO:0000313" key="2">
    <source>
        <dbReference type="EMBL" id="EAY22970.1"/>
    </source>
</evidence>
<sequence>MSDKTVTIADFQALQEQVIQLKTENIELKDQIEAAKKRSTMSGQQICEALKNDNLQLRVTINQVMKERDVILEKLKRVSIIQFLQHQNLTEASKIPDVQSMPQQVQPIANEVLDLMEDVKRQIFRRAFLDTQVNELSKKTKTLGRVGEQLQTQINELREKQKSEMAALDSSRDQLQTLELETTKLRDSISAATMPRQTQLTQDDLKVLKKKVTNLEETIQTMKTEQAAIIGDLEAKIAEYDRNIEDANAAKSVITKKMQQKISAIQNEINKRSGIVVQSTKSGSRADSASLFMKSKELIDEIAKLQEKNWELEERVAFSRNSLKMMADEIIKNRYGKGLDPKNKDMYNKSHQIILRIAEIDRLMKEASK</sequence>
<dbReference type="InParanoid" id="A2D9W4"/>
<dbReference type="Proteomes" id="UP000001542">
    <property type="component" value="Unassembled WGS sequence"/>
</dbReference>
<dbReference type="AlphaFoldDB" id="A2D9W4"/>
<keyword evidence="1" id="KW-0175">Coiled coil</keyword>
<dbReference type="OrthoDB" id="10260926at2759"/>
<feature type="coiled-coil region" evidence="1">
    <location>
        <begin position="11"/>
        <end position="67"/>
    </location>
</feature>
<reference evidence="2" key="2">
    <citation type="journal article" date="2007" name="Science">
        <title>Draft genome sequence of the sexually transmitted pathogen Trichomonas vaginalis.</title>
        <authorList>
            <person name="Carlton J.M."/>
            <person name="Hirt R.P."/>
            <person name="Silva J.C."/>
            <person name="Delcher A.L."/>
            <person name="Schatz M."/>
            <person name="Zhao Q."/>
            <person name="Wortman J.R."/>
            <person name="Bidwell S.L."/>
            <person name="Alsmark U.C.M."/>
            <person name="Besteiro S."/>
            <person name="Sicheritz-Ponten T."/>
            <person name="Noel C.J."/>
            <person name="Dacks J.B."/>
            <person name="Foster P.G."/>
            <person name="Simillion C."/>
            <person name="Van de Peer Y."/>
            <person name="Miranda-Saavedra D."/>
            <person name="Barton G.J."/>
            <person name="Westrop G.D."/>
            <person name="Mueller S."/>
            <person name="Dessi D."/>
            <person name="Fiori P.L."/>
            <person name="Ren Q."/>
            <person name="Paulsen I."/>
            <person name="Zhang H."/>
            <person name="Bastida-Corcuera F.D."/>
            <person name="Simoes-Barbosa A."/>
            <person name="Brown M.T."/>
            <person name="Hayes R.D."/>
            <person name="Mukherjee M."/>
            <person name="Okumura C.Y."/>
            <person name="Schneider R."/>
            <person name="Smith A.J."/>
            <person name="Vanacova S."/>
            <person name="Villalvazo M."/>
            <person name="Haas B.J."/>
            <person name="Pertea M."/>
            <person name="Feldblyum T.V."/>
            <person name="Utterback T.R."/>
            <person name="Shu C.L."/>
            <person name="Osoegawa K."/>
            <person name="de Jong P.J."/>
            <person name="Hrdy I."/>
            <person name="Horvathova L."/>
            <person name="Zubacova Z."/>
            <person name="Dolezal P."/>
            <person name="Malik S.B."/>
            <person name="Logsdon J.M. Jr."/>
            <person name="Henze K."/>
            <person name="Gupta A."/>
            <person name="Wang C.C."/>
            <person name="Dunne R.L."/>
            <person name="Upcroft J.A."/>
            <person name="Upcroft P."/>
            <person name="White O."/>
            <person name="Salzberg S.L."/>
            <person name="Tang P."/>
            <person name="Chiu C.-H."/>
            <person name="Lee Y.-S."/>
            <person name="Embley T.M."/>
            <person name="Coombs G.H."/>
            <person name="Mottram J.C."/>
            <person name="Tachezy J."/>
            <person name="Fraser-Liggett C.M."/>
            <person name="Johnson P.J."/>
        </authorList>
    </citation>
    <scope>NUCLEOTIDE SEQUENCE [LARGE SCALE GENOMIC DNA]</scope>
    <source>
        <strain evidence="2">G3</strain>
    </source>
</reference>
<accession>A2D9W4</accession>
<feature type="coiled-coil region" evidence="1">
    <location>
        <begin position="295"/>
        <end position="322"/>
    </location>
</feature>
<dbReference type="SMR" id="A2D9W4"/>
<proteinExistence type="predicted"/>
<keyword evidence="3" id="KW-1185">Reference proteome</keyword>
<dbReference type="Gene3D" id="1.10.287.1490">
    <property type="match status" value="1"/>
</dbReference>
<dbReference type="EMBL" id="DS113181">
    <property type="protein sequence ID" value="EAY22970.1"/>
    <property type="molecule type" value="Genomic_DNA"/>
</dbReference>
<dbReference type="VEuPathDB" id="TrichDB:TVAG_077170"/>
<dbReference type="RefSeq" id="XP_001583956.1">
    <property type="nucleotide sequence ID" value="XM_001583906.1"/>
</dbReference>
<gene>
    <name evidence="2" type="ORF">TVAG_077170</name>
</gene>
<evidence type="ECO:0000256" key="1">
    <source>
        <dbReference type="SAM" id="Coils"/>
    </source>
</evidence>
<protein>
    <submittedName>
        <fullName evidence="2">Uncharacterized protein</fullName>
    </submittedName>
</protein>
<dbReference type="KEGG" id="tva:5468529"/>
<name>A2D9W4_TRIV3</name>